<sequence>MTRTWAAATATSTTTTTTTTRTMTSTTSCASEPRRRPRPPRTPQSKAGADTSSLCFQTVRPTTSAMFSRKTVILHTYFTHLSFIGPV</sequence>
<evidence type="ECO:0000256" key="1">
    <source>
        <dbReference type="SAM" id="MobiDB-lite"/>
    </source>
</evidence>
<evidence type="ECO:0000313" key="2">
    <source>
        <dbReference type="EMBL" id="CAH2207929.1"/>
    </source>
</evidence>
<accession>A0A8S4QB00</accession>
<name>A0A8S4QB00_9NEOP</name>
<reference evidence="2" key="1">
    <citation type="submission" date="2022-03" db="EMBL/GenBank/DDBJ databases">
        <authorList>
            <person name="Lindestad O."/>
        </authorList>
    </citation>
    <scope>NUCLEOTIDE SEQUENCE</scope>
</reference>
<dbReference type="AlphaFoldDB" id="A0A8S4QB00"/>
<organism evidence="2 3">
    <name type="scientific">Pararge aegeria aegeria</name>
    <dbReference type="NCBI Taxonomy" id="348720"/>
    <lineage>
        <taxon>Eukaryota</taxon>
        <taxon>Metazoa</taxon>
        <taxon>Ecdysozoa</taxon>
        <taxon>Arthropoda</taxon>
        <taxon>Hexapoda</taxon>
        <taxon>Insecta</taxon>
        <taxon>Pterygota</taxon>
        <taxon>Neoptera</taxon>
        <taxon>Endopterygota</taxon>
        <taxon>Lepidoptera</taxon>
        <taxon>Glossata</taxon>
        <taxon>Ditrysia</taxon>
        <taxon>Papilionoidea</taxon>
        <taxon>Nymphalidae</taxon>
        <taxon>Satyrinae</taxon>
        <taxon>Satyrini</taxon>
        <taxon>Parargina</taxon>
        <taxon>Pararge</taxon>
    </lineage>
</organism>
<keyword evidence="3" id="KW-1185">Reference proteome</keyword>
<feature type="compositionally biased region" description="Low complexity" evidence="1">
    <location>
        <begin position="1"/>
        <end position="27"/>
    </location>
</feature>
<proteinExistence type="predicted"/>
<comment type="caution">
    <text evidence="2">The sequence shown here is derived from an EMBL/GenBank/DDBJ whole genome shotgun (WGS) entry which is preliminary data.</text>
</comment>
<feature type="region of interest" description="Disordered" evidence="1">
    <location>
        <begin position="1"/>
        <end position="55"/>
    </location>
</feature>
<protein>
    <submittedName>
        <fullName evidence="2">Jg811 protein</fullName>
    </submittedName>
</protein>
<dbReference type="Proteomes" id="UP000838756">
    <property type="component" value="Unassembled WGS sequence"/>
</dbReference>
<feature type="non-terminal residue" evidence="2">
    <location>
        <position position="1"/>
    </location>
</feature>
<dbReference type="EMBL" id="CAKXAJ010001630">
    <property type="protein sequence ID" value="CAH2207929.1"/>
    <property type="molecule type" value="Genomic_DNA"/>
</dbReference>
<evidence type="ECO:0000313" key="3">
    <source>
        <dbReference type="Proteomes" id="UP000838756"/>
    </source>
</evidence>
<gene>
    <name evidence="2" type="primary">jg811</name>
    <name evidence="2" type="ORF">PAEG_LOCUS546</name>
</gene>